<organism evidence="9 10">
    <name type="scientific">Psilocybe cyanescens</name>
    <dbReference type="NCBI Taxonomy" id="93625"/>
    <lineage>
        <taxon>Eukaryota</taxon>
        <taxon>Fungi</taxon>
        <taxon>Dikarya</taxon>
        <taxon>Basidiomycota</taxon>
        <taxon>Agaricomycotina</taxon>
        <taxon>Agaricomycetes</taxon>
        <taxon>Agaricomycetidae</taxon>
        <taxon>Agaricales</taxon>
        <taxon>Agaricineae</taxon>
        <taxon>Strophariaceae</taxon>
        <taxon>Psilocybe</taxon>
    </lineage>
</organism>
<sequence>MSFSGTPLGQGRRLDHSTFLGKPPSNGSVQPSYAYGAPALGSRSPPKPISPSRDRSRVHDSEPGLHEDNEPALQRFARLKQREIATDLTSRPGGPKTTTEPLKPDKWPYKDTTVNIANAFVQAASGADMSSSYTNPHNTSWASSRGDKAPLPRSTSEEYENNVHHVNKRLAAPPDKLGRAPTTTRKPPSKSVSMLHVPDSEDEGNSTGLTGRAKSPLLEHGISFAKQALGAAAFYVRQHSREPENLSNEQSPPNPGNGTTNGNDSSYDYAAEEQDFQAQKRNAHKRGRISVDNKAYKPSLSEDEESEYSDDDGKRRKKRKSKKGPSGGPLTTLPVVGADKRRRRKGQGSKSNPGGPDEFESDSDENAPTESVSQSAQQRASVTRTSNPPVSRASASRLSHEPPEYNGEDSLISATQGLESIPEIDENALLTEPIRQSSQPRRGRSRTPAPQTIPTSFSVGGLLGSIVHVFIKLSLWIFSGILSLLSMFSFLFGQVFGATFDIVLRRPLGWARSASHLGRYVIPGLVMLSAWYILQNAPIASYIPSLSYPSRAPVAPPPSNVVDLANRILRLDTLMFEISNELKGIRLKVDDNVKKQSDILGSLSITEDRLTTKVKNVADSDAKAREDVTRTLRGVQQHVEVLQSQLVIQQKLQEKEKDQRLPTSGNDEDARAQIRNLEEKLANVQGNIQEALDLGKKALAAVPTAVPAPAQSGPAWWNKIAHGSDSKSTLQIKSADGQDVTGLVTQMVDSAVSRMNKDVVAKADYALFSGGAVVIPRWTSPLMEIKPRGLSSQIFGLFSGGATYVSRAPTKALHPDMHNGQCWPFAGDHGRLGVALAFPIHVEEFTIDHIAKELAYEMLAAPKDMEIWGLVEGKENVERVQAWKAERAARREAGEEESAHDHIPYPAELPKNPEFVRLANFTYDINAPSNVQTFPVDPEIKELGIDVGIVVLRVLNNWGRDEFTCLYRFRVHGQRVGPAIPKPLLVNS</sequence>
<name>A0A409VS87_PSICY</name>
<evidence type="ECO:0000256" key="6">
    <source>
        <dbReference type="SAM" id="MobiDB-lite"/>
    </source>
</evidence>
<feature type="domain" description="SUN" evidence="8">
    <location>
        <begin position="771"/>
        <end position="976"/>
    </location>
</feature>
<accession>A0A409VS87</accession>
<keyword evidence="4 7" id="KW-0472">Membrane</keyword>
<feature type="region of interest" description="Disordered" evidence="6">
    <location>
        <begin position="1"/>
        <end position="109"/>
    </location>
</feature>
<dbReference type="Gene3D" id="2.60.120.260">
    <property type="entry name" value="Galactose-binding domain-like"/>
    <property type="match status" value="1"/>
</dbReference>
<feature type="compositionally biased region" description="Polar residues" evidence="6">
    <location>
        <begin position="383"/>
        <end position="397"/>
    </location>
</feature>
<dbReference type="Proteomes" id="UP000283269">
    <property type="component" value="Unassembled WGS sequence"/>
</dbReference>
<dbReference type="GO" id="GO:0043495">
    <property type="term" value="F:protein-membrane adaptor activity"/>
    <property type="evidence" value="ECO:0007669"/>
    <property type="project" value="TreeGrafter"/>
</dbReference>
<dbReference type="GO" id="GO:0034993">
    <property type="term" value="C:meiotic nuclear membrane microtubule tethering complex"/>
    <property type="evidence" value="ECO:0007669"/>
    <property type="project" value="TreeGrafter"/>
</dbReference>
<keyword evidence="2 7" id="KW-0812">Transmembrane</keyword>
<dbReference type="PROSITE" id="PS51469">
    <property type="entry name" value="SUN"/>
    <property type="match status" value="1"/>
</dbReference>
<feature type="region of interest" description="Disordered" evidence="6">
    <location>
        <begin position="127"/>
        <end position="214"/>
    </location>
</feature>
<dbReference type="InterPro" id="IPR012919">
    <property type="entry name" value="SUN_dom"/>
</dbReference>
<keyword evidence="5" id="KW-0175">Coiled coil</keyword>
<evidence type="ECO:0000256" key="3">
    <source>
        <dbReference type="ARBA" id="ARBA00022989"/>
    </source>
</evidence>
<keyword evidence="10" id="KW-1185">Reference proteome</keyword>
<evidence type="ECO:0000256" key="4">
    <source>
        <dbReference type="ARBA" id="ARBA00023136"/>
    </source>
</evidence>
<protein>
    <recommendedName>
        <fullName evidence="8">SUN domain-containing protein</fullName>
    </recommendedName>
</protein>
<evidence type="ECO:0000256" key="2">
    <source>
        <dbReference type="ARBA" id="ARBA00022692"/>
    </source>
</evidence>
<evidence type="ECO:0000313" key="9">
    <source>
        <dbReference type="EMBL" id="PPQ69145.1"/>
    </source>
</evidence>
<feature type="coiled-coil region" evidence="5">
    <location>
        <begin position="667"/>
        <end position="694"/>
    </location>
</feature>
<dbReference type="InterPro" id="IPR045119">
    <property type="entry name" value="SUN1-5"/>
</dbReference>
<comment type="subcellular location">
    <subcellularLocation>
        <location evidence="1">Membrane</location>
    </subcellularLocation>
</comment>
<comment type="caution">
    <text evidence="9">The sequence shown here is derived from an EMBL/GenBank/DDBJ whole genome shotgun (WGS) entry which is preliminary data.</text>
</comment>
<feature type="transmembrane region" description="Helical" evidence="7">
    <location>
        <begin position="477"/>
        <end position="504"/>
    </location>
</feature>
<dbReference type="EMBL" id="NHYD01003941">
    <property type="protein sequence ID" value="PPQ69145.1"/>
    <property type="molecule type" value="Genomic_DNA"/>
</dbReference>
<dbReference type="AlphaFoldDB" id="A0A409VS87"/>
<feature type="transmembrane region" description="Helical" evidence="7">
    <location>
        <begin position="516"/>
        <end position="534"/>
    </location>
</feature>
<feature type="compositionally biased region" description="Basic and acidic residues" evidence="6">
    <location>
        <begin position="52"/>
        <end position="69"/>
    </location>
</feature>
<dbReference type="Pfam" id="PF07738">
    <property type="entry name" value="Sad1_UNC"/>
    <property type="match status" value="2"/>
</dbReference>
<dbReference type="PANTHER" id="PTHR12911:SF8">
    <property type="entry name" value="KLAROID PROTEIN-RELATED"/>
    <property type="match status" value="1"/>
</dbReference>
<gene>
    <name evidence="9" type="ORF">CVT25_004525</name>
</gene>
<feature type="compositionally biased region" description="Acidic residues" evidence="6">
    <location>
        <begin position="357"/>
        <end position="367"/>
    </location>
</feature>
<evidence type="ECO:0000256" key="1">
    <source>
        <dbReference type="ARBA" id="ARBA00004370"/>
    </source>
</evidence>
<keyword evidence="3 7" id="KW-1133">Transmembrane helix</keyword>
<evidence type="ECO:0000256" key="7">
    <source>
        <dbReference type="SAM" id="Phobius"/>
    </source>
</evidence>
<feature type="compositionally biased region" description="Polar residues" evidence="6">
    <location>
        <begin position="181"/>
        <end position="192"/>
    </location>
</feature>
<dbReference type="OrthoDB" id="342281at2759"/>
<proteinExistence type="predicted"/>
<dbReference type="InParanoid" id="A0A409VS87"/>
<dbReference type="PANTHER" id="PTHR12911">
    <property type="entry name" value="SAD1/UNC-84-LIKE PROTEIN-RELATED"/>
    <property type="match status" value="1"/>
</dbReference>
<reference evidence="9 10" key="1">
    <citation type="journal article" date="2018" name="Evol. Lett.">
        <title>Horizontal gene cluster transfer increased hallucinogenic mushroom diversity.</title>
        <authorList>
            <person name="Reynolds H.T."/>
            <person name="Vijayakumar V."/>
            <person name="Gluck-Thaler E."/>
            <person name="Korotkin H.B."/>
            <person name="Matheny P.B."/>
            <person name="Slot J.C."/>
        </authorList>
    </citation>
    <scope>NUCLEOTIDE SEQUENCE [LARGE SCALE GENOMIC DNA]</scope>
    <source>
        <strain evidence="9 10">2631</strain>
    </source>
</reference>
<evidence type="ECO:0000313" key="10">
    <source>
        <dbReference type="Proteomes" id="UP000283269"/>
    </source>
</evidence>
<feature type="region of interest" description="Disordered" evidence="6">
    <location>
        <begin position="425"/>
        <end position="452"/>
    </location>
</feature>
<dbReference type="STRING" id="93625.A0A409VS87"/>
<evidence type="ECO:0000259" key="8">
    <source>
        <dbReference type="PROSITE" id="PS51469"/>
    </source>
</evidence>
<evidence type="ECO:0000256" key="5">
    <source>
        <dbReference type="SAM" id="Coils"/>
    </source>
</evidence>
<feature type="compositionally biased region" description="Acidic residues" evidence="6">
    <location>
        <begin position="301"/>
        <end position="310"/>
    </location>
</feature>
<feature type="compositionally biased region" description="Polar residues" evidence="6">
    <location>
        <begin position="128"/>
        <end position="143"/>
    </location>
</feature>
<feature type="compositionally biased region" description="Low complexity" evidence="6">
    <location>
        <begin position="371"/>
        <end position="382"/>
    </location>
</feature>
<feature type="region of interest" description="Disordered" evidence="6">
    <location>
        <begin position="235"/>
        <end position="409"/>
    </location>
</feature>